<reference evidence="10 11" key="1">
    <citation type="journal article" date="2018" name="Mol. Biol. Evol.">
        <title>Broad Genomic Sampling Reveals a Smut Pathogenic Ancestry of the Fungal Clade Ustilaginomycotina.</title>
        <authorList>
            <person name="Kijpornyongpan T."/>
            <person name="Mondo S.J."/>
            <person name="Barry K."/>
            <person name="Sandor L."/>
            <person name="Lee J."/>
            <person name="Lipzen A."/>
            <person name="Pangilinan J."/>
            <person name="LaButti K."/>
            <person name="Hainaut M."/>
            <person name="Henrissat B."/>
            <person name="Grigoriev I.V."/>
            <person name="Spatafora J.W."/>
            <person name="Aime M.C."/>
        </authorList>
    </citation>
    <scope>NUCLEOTIDE SEQUENCE [LARGE SCALE GENOMIC DNA]</scope>
    <source>
        <strain evidence="10 11">MCA 5214</strain>
    </source>
</reference>
<proteinExistence type="inferred from homology"/>
<dbReference type="GO" id="GO:0015926">
    <property type="term" value="F:glucosidase activity"/>
    <property type="evidence" value="ECO:0007669"/>
    <property type="project" value="TreeGrafter"/>
</dbReference>
<gene>
    <name evidence="10" type="ORF">BDZ90DRAFT_216345</name>
</gene>
<accession>A0A316UZ84</accession>
<keyword evidence="4" id="KW-0735">Signal-anchor</keyword>
<dbReference type="Gene3D" id="2.60.120.200">
    <property type="match status" value="2"/>
</dbReference>
<evidence type="ECO:0000256" key="7">
    <source>
        <dbReference type="ARBA" id="ARBA00023180"/>
    </source>
</evidence>
<dbReference type="GO" id="GO:0006078">
    <property type="term" value="P:(1-&gt;6)-beta-D-glucan biosynthetic process"/>
    <property type="evidence" value="ECO:0007669"/>
    <property type="project" value="TreeGrafter"/>
</dbReference>
<keyword evidence="3" id="KW-0812">Transmembrane</keyword>
<dbReference type="RefSeq" id="XP_025364916.1">
    <property type="nucleotide sequence ID" value="XM_025504264.1"/>
</dbReference>
<dbReference type="Proteomes" id="UP000245884">
    <property type="component" value="Unassembled WGS sequence"/>
</dbReference>
<evidence type="ECO:0000313" key="11">
    <source>
        <dbReference type="Proteomes" id="UP000245884"/>
    </source>
</evidence>
<evidence type="ECO:0000256" key="3">
    <source>
        <dbReference type="ARBA" id="ARBA00022692"/>
    </source>
</evidence>
<feature type="domain" description="GH16" evidence="9">
    <location>
        <begin position="55"/>
        <end position="440"/>
    </location>
</feature>
<feature type="non-terminal residue" evidence="10">
    <location>
        <position position="1"/>
    </location>
</feature>
<evidence type="ECO:0000259" key="9">
    <source>
        <dbReference type="PROSITE" id="PS51762"/>
    </source>
</evidence>
<dbReference type="SUPFAM" id="SSF49899">
    <property type="entry name" value="Concanavalin A-like lectins/glucanases"/>
    <property type="match status" value="1"/>
</dbReference>
<evidence type="ECO:0000256" key="2">
    <source>
        <dbReference type="ARBA" id="ARBA00010962"/>
    </source>
</evidence>
<evidence type="ECO:0000256" key="4">
    <source>
        <dbReference type="ARBA" id="ARBA00022968"/>
    </source>
</evidence>
<keyword evidence="11" id="KW-1185">Reference proteome</keyword>
<keyword evidence="6" id="KW-0472">Membrane</keyword>
<dbReference type="InterPro" id="IPR000757">
    <property type="entry name" value="Beta-glucanase-like"/>
</dbReference>
<keyword evidence="10" id="KW-0378">Hydrolase</keyword>
<protein>
    <submittedName>
        <fullName evidence="10">Glycoside hydrolase family 16 protein</fullName>
    </submittedName>
</protein>
<evidence type="ECO:0000256" key="1">
    <source>
        <dbReference type="ARBA" id="ARBA00004606"/>
    </source>
</evidence>
<comment type="subcellular location">
    <subcellularLocation>
        <location evidence="1">Membrane</location>
        <topology evidence="1">Single-pass type II membrane protein</topology>
    </subcellularLocation>
</comment>
<evidence type="ECO:0000256" key="6">
    <source>
        <dbReference type="ARBA" id="ARBA00023136"/>
    </source>
</evidence>
<dbReference type="EMBL" id="KZ819662">
    <property type="protein sequence ID" value="PWN30304.1"/>
    <property type="molecule type" value="Genomic_DNA"/>
</dbReference>
<evidence type="ECO:0000313" key="10">
    <source>
        <dbReference type="EMBL" id="PWN30304.1"/>
    </source>
</evidence>
<dbReference type="GeneID" id="37026087"/>
<evidence type="ECO:0000256" key="5">
    <source>
        <dbReference type="ARBA" id="ARBA00022989"/>
    </source>
</evidence>
<evidence type="ECO:0000256" key="8">
    <source>
        <dbReference type="ARBA" id="ARBA00023316"/>
    </source>
</evidence>
<keyword evidence="8" id="KW-0961">Cell wall biogenesis/degradation</keyword>
<comment type="similarity">
    <text evidence="2">Belongs to the SKN1/KRE6 family.</text>
</comment>
<dbReference type="STRING" id="1569628.A0A316UZ84"/>
<dbReference type="GO" id="GO:0005789">
    <property type="term" value="C:endoplasmic reticulum membrane"/>
    <property type="evidence" value="ECO:0007669"/>
    <property type="project" value="TreeGrafter"/>
</dbReference>
<dbReference type="GO" id="GO:0031505">
    <property type="term" value="P:fungal-type cell wall organization"/>
    <property type="evidence" value="ECO:0007669"/>
    <property type="project" value="TreeGrafter"/>
</dbReference>
<dbReference type="PANTHER" id="PTHR31361:SF1">
    <property type="entry name" value="BETA-GLUCAN SYNTHESIS-ASSOCIATED PROTEIN KRE6-RELATED"/>
    <property type="match status" value="1"/>
</dbReference>
<name>A0A316UZ84_9BASI</name>
<keyword evidence="7" id="KW-0325">Glycoprotein</keyword>
<dbReference type="InterPro" id="IPR013320">
    <property type="entry name" value="ConA-like_dom_sf"/>
</dbReference>
<dbReference type="InterPro" id="IPR005629">
    <property type="entry name" value="Skn1/Kre6/Sbg1"/>
</dbReference>
<sequence length="486" mass="53914">VNITILFLLTCTLVGLFLGYPVLSYIFSEVLPHHGGFGLGGTNASGQVPYFGESLRQGLIDYDTPKAAYSRMNLAGTKKMNLVFSDEFQVDGRSFYPGDDPFWEALDQWYWETGDYEWYDPSAITTRNGSLVITMSEKINHNNYFRSGVMSSWNKFCFTGGLVEARVVMPGSPTVPGFWPAIWMMGNLGRAGYGATTHGMWPYTYGTCDVGTLPNQTFPKSMGGGPELALTSGAKGKSLSWLPGQRLSACTCPGEDHPGPKLKDGTWGARSAPELDIFEGDAAPVGGHMSLSLQAAPFSTSYEVAQDHAVWYDPDRARRNPYHGGHYQQSISGVCDTDPNNYERTANQFDVHAVEYRPGPKGSYVVWSVSGKKAWSAGSRLDGRFADAAPRPCQQIPAEPMYIIMNFGMSYSFSKPKWDDLQFPAHFKIDYIRVYQPEGEENVGCDPKEYPTAQDYIQRHWEAYSNPNLTTWTEPKGHRAGYGHAL</sequence>
<dbReference type="GO" id="GO:0005886">
    <property type="term" value="C:plasma membrane"/>
    <property type="evidence" value="ECO:0007669"/>
    <property type="project" value="TreeGrafter"/>
</dbReference>
<organism evidence="10 11">
    <name type="scientific">Jaminaea rosea</name>
    <dbReference type="NCBI Taxonomy" id="1569628"/>
    <lineage>
        <taxon>Eukaryota</taxon>
        <taxon>Fungi</taxon>
        <taxon>Dikarya</taxon>
        <taxon>Basidiomycota</taxon>
        <taxon>Ustilaginomycotina</taxon>
        <taxon>Exobasidiomycetes</taxon>
        <taxon>Microstromatales</taxon>
        <taxon>Microstromatales incertae sedis</taxon>
        <taxon>Jaminaea</taxon>
    </lineage>
</organism>
<keyword evidence="5" id="KW-1133">Transmembrane helix</keyword>
<dbReference type="PANTHER" id="PTHR31361">
    <property type="entry name" value="BETA-GLUCAN SYNTHESIS-ASSOCIATED PROTEIN KRE6-RELATED"/>
    <property type="match status" value="1"/>
</dbReference>
<dbReference type="OrthoDB" id="412647at2759"/>
<dbReference type="PROSITE" id="PS51762">
    <property type="entry name" value="GH16_2"/>
    <property type="match status" value="1"/>
</dbReference>
<dbReference type="FunFam" id="2.60.120.200:FF:000135">
    <property type="entry name" value="Related to KRE6-glucan synthase subunit"/>
    <property type="match status" value="1"/>
</dbReference>
<dbReference type="AlphaFoldDB" id="A0A316UZ84"/>
<dbReference type="Pfam" id="PF03935">
    <property type="entry name" value="SKN1_KRE6_Sbg1"/>
    <property type="match status" value="1"/>
</dbReference>